<accession>A0A0A5GHE1</accession>
<evidence type="ECO:0000313" key="9">
    <source>
        <dbReference type="EMBL" id="KGX90643.1"/>
    </source>
</evidence>
<comment type="subcellular location">
    <subcellularLocation>
        <location evidence="1">Cell membrane</location>
        <topology evidence="1">Multi-pass membrane protein</topology>
    </subcellularLocation>
</comment>
<keyword evidence="10" id="KW-1185">Reference proteome</keyword>
<feature type="transmembrane region" description="Helical" evidence="7">
    <location>
        <begin position="213"/>
        <end position="231"/>
    </location>
</feature>
<reference evidence="9 10" key="1">
    <citation type="submission" date="2013-08" db="EMBL/GenBank/DDBJ databases">
        <authorList>
            <person name="Huang J."/>
            <person name="Wang G."/>
        </authorList>
    </citation>
    <scope>NUCLEOTIDE SEQUENCE [LARGE SCALE GENOMIC DNA]</scope>
    <source>
        <strain evidence="9 10">BH030004</strain>
    </source>
</reference>
<evidence type="ECO:0000256" key="2">
    <source>
        <dbReference type="ARBA" id="ARBA00022475"/>
    </source>
</evidence>
<dbReference type="PANTHER" id="PTHR43478:SF1">
    <property type="entry name" value="NA+_H+ ANTIPORTER NHAC-LIKE C-TERMINAL DOMAIN-CONTAINING PROTEIN"/>
    <property type="match status" value="1"/>
</dbReference>
<protein>
    <recommendedName>
        <fullName evidence="8">Na+/H+ antiporter NhaC-like C-terminal domain-containing protein</fullName>
    </recommendedName>
</protein>
<dbReference type="OrthoDB" id="9762978at2"/>
<feature type="transmembrane region" description="Helical" evidence="7">
    <location>
        <begin position="418"/>
        <end position="441"/>
    </location>
</feature>
<dbReference type="AlphaFoldDB" id="A0A0A5GHE1"/>
<organism evidence="9 10">
    <name type="scientific">Pontibacillus marinus BH030004 = DSM 16465</name>
    <dbReference type="NCBI Taxonomy" id="1385511"/>
    <lineage>
        <taxon>Bacteria</taxon>
        <taxon>Bacillati</taxon>
        <taxon>Bacillota</taxon>
        <taxon>Bacilli</taxon>
        <taxon>Bacillales</taxon>
        <taxon>Bacillaceae</taxon>
        <taxon>Pontibacillus</taxon>
    </lineage>
</organism>
<feature type="compositionally biased region" description="Basic and acidic residues" evidence="6">
    <location>
        <begin position="242"/>
        <end position="251"/>
    </location>
</feature>
<feature type="transmembrane region" description="Helical" evidence="7">
    <location>
        <begin position="386"/>
        <end position="406"/>
    </location>
</feature>
<keyword evidence="3 7" id="KW-0812">Transmembrane</keyword>
<evidence type="ECO:0000256" key="4">
    <source>
        <dbReference type="ARBA" id="ARBA00022989"/>
    </source>
</evidence>
<dbReference type="Pfam" id="PF03553">
    <property type="entry name" value="Na_H_antiporter"/>
    <property type="match status" value="2"/>
</dbReference>
<proteinExistence type="predicted"/>
<keyword evidence="2" id="KW-1003">Cell membrane</keyword>
<feature type="transmembrane region" description="Helical" evidence="7">
    <location>
        <begin position="349"/>
        <end position="366"/>
    </location>
</feature>
<gene>
    <name evidence="9" type="ORF">N783_19995</name>
</gene>
<feature type="transmembrane region" description="Helical" evidence="7">
    <location>
        <begin position="175"/>
        <end position="193"/>
    </location>
</feature>
<feature type="domain" description="Na+/H+ antiporter NhaC-like C-terminal" evidence="8">
    <location>
        <begin position="206"/>
        <end position="495"/>
    </location>
</feature>
<dbReference type="InterPro" id="IPR018461">
    <property type="entry name" value="Na/H_Antiport_NhaC-like_C"/>
</dbReference>
<feature type="transmembrane region" description="Helical" evidence="7">
    <location>
        <begin position="478"/>
        <end position="496"/>
    </location>
</feature>
<feature type="transmembrane region" description="Helical" evidence="7">
    <location>
        <begin position="130"/>
        <end position="154"/>
    </location>
</feature>
<keyword evidence="5 7" id="KW-0472">Membrane</keyword>
<feature type="domain" description="Na+/H+ antiporter NhaC-like C-terminal" evidence="8">
    <location>
        <begin position="10"/>
        <end position="200"/>
    </location>
</feature>
<evidence type="ECO:0000256" key="1">
    <source>
        <dbReference type="ARBA" id="ARBA00004651"/>
    </source>
</evidence>
<evidence type="ECO:0000256" key="6">
    <source>
        <dbReference type="SAM" id="MobiDB-lite"/>
    </source>
</evidence>
<dbReference type="eggNOG" id="COG1757">
    <property type="taxonomic scope" value="Bacteria"/>
</dbReference>
<keyword evidence="4 7" id="KW-1133">Transmembrane helix</keyword>
<evidence type="ECO:0000313" key="10">
    <source>
        <dbReference type="Proteomes" id="UP000030403"/>
    </source>
</evidence>
<dbReference type="STRING" id="1385511.GCA_000425225_01505"/>
<evidence type="ECO:0000259" key="8">
    <source>
        <dbReference type="Pfam" id="PF03553"/>
    </source>
</evidence>
<dbReference type="RefSeq" id="WP_027448400.1">
    <property type="nucleotide sequence ID" value="NZ_AVPF01000006.1"/>
</dbReference>
<feature type="transmembrane region" description="Helical" evidence="7">
    <location>
        <begin position="274"/>
        <end position="291"/>
    </location>
</feature>
<name>A0A0A5GHE1_9BACI</name>
<feature type="transmembrane region" description="Helical" evidence="7">
    <location>
        <begin position="46"/>
        <end position="67"/>
    </location>
</feature>
<dbReference type="EMBL" id="AVPF01000006">
    <property type="protein sequence ID" value="KGX90643.1"/>
    <property type="molecule type" value="Genomic_DNA"/>
</dbReference>
<sequence length="497" mass="52314">MEHFGLLSLLPSVVALALAIWSKRVVPSLLAGILVGTMMIDIKTNGVLHAIMYSILNLFSAIAGHPADAEAGIRGMGLVKGAGRAELIIVVFLLGAFIGVLNKSGGAYAFGNWLANKVRGKQGAQVSTALMGSSLFTSAYFSSLATGTVFRPIYDRMNISRAKLAFFLDSTSSPINVLVPISGWVAFMGALMVDNIPSVNDPIAGLAQTVPYNFYNIVILVMVFLFASGKLKDFGPMKKAEERAKQGKEPGFEEQEVAATAEPNKGKNASPSDMLLPLGVSIATLVLLGMWNYTLPYFFEVEKLPLDGNKMLIISFGLGIIVAFLKYTLGKLMTPKQFSEELFEGSKTVILGAVIILLAVTLGDIMRATAPEGTGAAAFIGEVAKGVIPSAIIPLALFIISGFVAFSMGTSFGTWAIMMPIGVSLMLATGGDPILAAAAVLSGGAFGDHTSPISDTSIMSSVGSDCDHMEHINTQLPYALTAASVASVFFLVAGFIM</sequence>
<evidence type="ECO:0000256" key="5">
    <source>
        <dbReference type="ARBA" id="ARBA00023136"/>
    </source>
</evidence>
<feature type="region of interest" description="Disordered" evidence="6">
    <location>
        <begin position="242"/>
        <end position="268"/>
    </location>
</feature>
<dbReference type="PANTHER" id="PTHR43478">
    <property type="entry name" value="NA+/H+ ANTIPORTER-RELATED"/>
    <property type="match status" value="1"/>
</dbReference>
<evidence type="ECO:0000256" key="7">
    <source>
        <dbReference type="SAM" id="Phobius"/>
    </source>
</evidence>
<dbReference type="Proteomes" id="UP000030403">
    <property type="component" value="Unassembled WGS sequence"/>
</dbReference>
<evidence type="ECO:0000256" key="3">
    <source>
        <dbReference type="ARBA" id="ARBA00022692"/>
    </source>
</evidence>
<feature type="transmembrane region" description="Helical" evidence="7">
    <location>
        <begin position="311"/>
        <end position="329"/>
    </location>
</feature>
<comment type="caution">
    <text evidence="9">The sequence shown here is derived from an EMBL/GenBank/DDBJ whole genome shotgun (WGS) entry which is preliminary data.</text>
</comment>
<dbReference type="GO" id="GO:0005886">
    <property type="term" value="C:plasma membrane"/>
    <property type="evidence" value="ECO:0007669"/>
    <property type="project" value="UniProtKB-SubCell"/>
</dbReference>
<feature type="transmembrane region" description="Helical" evidence="7">
    <location>
        <begin position="87"/>
        <end position="110"/>
    </location>
</feature>